<sequence>MPVDTDDPIALFAVAEQHFAALQEIFHRLARERAQPLTEARPDRGLSDLIKPGEAAKLAKCSKSTVNRWCNDNPVDKPGGFAILIRERWHISKAPFLDFLARDPKADPIDETFER</sequence>
<proteinExistence type="predicted"/>
<comment type="caution">
    <text evidence="1">The sequence shown here is derived from an EMBL/GenBank/DDBJ whole genome shotgun (WGS) entry which is preliminary data.</text>
</comment>
<dbReference type="EMBL" id="AGWX01000005">
    <property type="protein sequence ID" value="EKS34345.1"/>
    <property type="molecule type" value="Genomic_DNA"/>
</dbReference>
<evidence type="ECO:0000313" key="1">
    <source>
        <dbReference type="EMBL" id="EKS34345.1"/>
    </source>
</evidence>
<dbReference type="AlphaFoldDB" id="K8P3V2"/>
<organism evidence="1 2">
    <name type="scientific">Afipia broomeae ATCC 49717</name>
    <dbReference type="NCBI Taxonomy" id="883078"/>
    <lineage>
        <taxon>Bacteria</taxon>
        <taxon>Pseudomonadati</taxon>
        <taxon>Pseudomonadota</taxon>
        <taxon>Alphaproteobacteria</taxon>
        <taxon>Hyphomicrobiales</taxon>
        <taxon>Nitrobacteraceae</taxon>
        <taxon>Afipia</taxon>
    </lineage>
</organism>
<reference evidence="1 2" key="1">
    <citation type="submission" date="2012-04" db="EMBL/GenBank/DDBJ databases">
        <title>The Genome Sequence of Afipia broomeae ATCC 49717.</title>
        <authorList>
            <consortium name="The Broad Institute Genome Sequencing Platform"/>
            <person name="Earl A."/>
            <person name="Ward D."/>
            <person name="Feldgarden M."/>
            <person name="Gevers D."/>
            <person name="Huys G."/>
            <person name="Walker B."/>
            <person name="Young S.K."/>
            <person name="Zeng Q."/>
            <person name="Gargeya S."/>
            <person name="Fitzgerald M."/>
            <person name="Haas B."/>
            <person name="Abouelleil A."/>
            <person name="Alvarado L."/>
            <person name="Arachchi H.M."/>
            <person name="Berlin A."/>
            <person name="Chapman S.B."/>
            <person name="Goldberg J."/>
            <person name="Griggs A."/>
            <person name="Gujja S."/>
            <person name="Hansen M."/>
            <person name="Howarth C."/>
            <person name="Imamovic A."/>
            <person name="Larimer J."/>
            <person name="McCowen C."/>
            <person name="Montmayeur A."/>
            <person name="Murphy C."/>
            <person name="Neiman D."/>
            <person name="Pearson M."/>
            <person name="Priest M."/>
            <person name="Roberts A."/>
            <person name="Saif S."/>
            <person name="Shea T."/>
            <person name="Sisk P."/>
            <person name="Sykes S."/>
            <person name="Wortman J."/>
            <person name="Nusbaum C."/>
            <person name="Birren B."/>
        </authorList>
    </citation>
    <scope>NUCLEOTIDE SEQUENCE [LARGE SCALE GENOMIC DNA]</scope>
    <source>
        <strain evidence="1 2">ATCC 49717</strain>
    </source>
</reference>
<evidence type="ECO:0000313" key="2">
    <source>
        <dbReference type="Proteomes" id="UP000001096"/>
    </source>
</evidence>
<protein>
    <recommendedName>
        <fullName evidence="3">Helix-turn-helix domain-containing protein</fullName>
    </recommendedName>
</protein>
<evidence type="ECO:0008006" key="3">
    <source>
        <dbReference type="Google" id="ProtNLM"/>
    </source>
</evidence>
<dbReference type="Proteomes" id="UP000001096">
    <property type="component" value="Unassembled WGS sequence"/>
</dbReference>
<name>K8P3V2_9BRAD</name>
<keyword evidence="2" id="KW-1185">Reference proteome</keyword>
<gene>
    <name evidence="1" type="ORF">HMPREF9695_04255</name>
</gene>
<dbReference type="PATRIC" id="fig|883078.3.peg.4393"/>
<dbReference type="HOGENOM" id="CLU_2103808_0_0_5"/>
<accession>K8P3V2</accession>